<evidence type="ECO:0000313" key="3">
    <source>
        <dbReference type="Proteomes" id="UP000675554"/>
    </source>
</evidence>
<comment type="caution">
    <text evidence="2">The sequence shown here is derived from an EMBL/GenBank/DDBJ whole genome shotgun (WGS) entry which is preliminary data.</text>
</comment>
<organism evidence="2 3">
    <name type="scientific">Streptomyces daliensis</name>
    <dbReference type="NCBI Taxonomy" id="299421"/>
    <lineage>
        <taxon>Bacteria</taxon>
        <taxon>Bacillati</taxon>
        <taxon>Actinomycetota</taxon>
        <taxon>Actinomycetes</taxon>
        <taxon>Kitasatosporales</taxon>
        <taxon>Streptomycetaceae</taxon>
        <taxon>Streptomyces</taxon>
    </lineage>
</organism>
<proteinExistence type="predicted"/>
<feature type="transmembrane region" description="Helical" evidence="1">
    <location>
        <begin position="399"/>
        <end position="421"/>
    </location>
</feature>
<accession>A0A8T4IN14</accession>
<feature type="transmembrane region" description="Helical" evidence="1">
    <location>
        <begin position="216"/>
        <end position="236"/>
    </location>
</feature>
<keyword evidence="3" id="KW-1185">Reference proteome</keyword>
<feature type="transmembrane region" description="Helical" evidence="1">
    <location>
        <begin position="186"/>
        <end position="204"/>
    </location>
</feature>
<reference evidence="2" key="1">
    <citation type="submission" date="2021-04" db="EMBL/GenBank/DDBJ databases">
        <title>Sequencing of actinobacteria type strains.</title>
        <authorList>
            <person name="Nguyen G.-S."/>
            <person name="Wentzel A."/>
        </authorList>
    </citation>
    <scope>NUCLEOTIDE SEQUENCE</scope>
    <source>
        <strain evidence="2">DSM 42095</strain>
    </source>
</reference>
<evidence type="ECO:0000256" key="1">
    <source>
        <dbReference type="SAM" id="Phobius"/>
    </source>
</evidence>
<dbReference type="AlphaFoldDB" id="A0A8T4IN14"/>
<keyword evidence="1" id="KW-1133">Transmembrane helix</keyword>
<evidence type="ECO:0008006" key="4">
    <source>
        <dbReference type="Google" id="ProtNLM"/>
    </source>
</evidence>
<dbReference type="Proteomes" id="UP000675554">
    <property type="component" value="Unassembled WGS sequence"/>
</dbReference>
<sequence>MHRVRAAATTEPGRLRAIGAVLAALIVLFGVVTAWEVSEREAAAEAVVEHSQPLSVDAARIYRSLADADTTAASGFLAGGDEPRAVRERYEKDIRDASELLAKAAANSDSSRSAQRQIAKLNRTLPVYTGLVESARANNRQGLPLGGAYLRYANEQMREEMLPAARVLYTAETARLGNDYEEAKRWPWFALGAGALALGALGWAQRRNYRRTNRVFNLGLVGATAASLAVMLWLTAGHGVARWNLSESDEKGARSLQALNEAWIGALQARGDENMTLVARGAGSAYEEAFQKQMGDVAGRGTDRAGQGLLEDALFLADDAAGSKPVEEAQRAVGIWKDRHKDARGEDDAGDYDAAVEGVIGAEGSTGECFDNVDASLSKASAHEQEEFERAADDGRGGFAGLAVGAAVLAVLGAAAGVLGVGRRLSEYR</sequence>
<keyword evidence="1" id="KW-0472">Membrane</keyword>
<name>A0A8T4IN14_9ACTN</name>
<gene>
    <name evidence="2" type="ORF">KDA82_06520</name>
</gene>
<keyword evidence="1" id="KW-0812">Transmembrane</keyword>
<dbReference type="EMBL" id="JAGSMN010000125">
    <property type="protein sequence ID" value="MBR7672682.1"/>
    <property type="molecule type" value="Genomic_DNA"/>
</dbReference>
<evidence type="ECO:0000313" key="2">
    <source>
        <dbReference type="EMBL" id="MBR7672682.1"/>
    </source>
</evidence>
<protein>
    <recommendedName>
        <fullName evidence="4">Secreted protein</fullName>
    </recommendedName>
</protein>